<dbReference type="AlphaFoldDB" id="U4LUH6"/>
<accession>U4LUH6</accession>
<reference evidence="2 3" key="1">
    <citation type="journal article" date="2013" name="PLoS Genet.">
        <title>The genome and development-dependent transcriptomes of Pyronema confluens: a window into fungal evolution.</title>
        <authorList>
            <person name="Traeger S."/>
            <person name="Altegoer F."/>
            <person name="Freitag M."/>
            <person name="Gabaldon T."/>
            <person name="Kempken F."/>
            <person name="Kumar A."/>
            <person name="Marcet-Houben M."/>
            <person name="Poggeler S."/>
            <person name="Stajich J.E."/>
            <person name="Nowrousian M."/>
        </authorList>
    </citation>
    <scope>NUCLEOTIDE SEQUENCE [LARGE SCALE GENOMIC DNA]</scope>
    <source>
        <strain evidence="3">CBS 100304</strain>
        <tissue evidence="2">Vegetative mycelium</tissue>
    </source>
</reference>
<sequence length="296" mass="31454">MRSTTAILCAALMAGSTFAEVSFSSADKDYDFKGEVKATLSKDCAAAYSQKVSCSPLLLQLRDDDKGPALLNPKNLKDMCTTDCIDSLNAWDKAVNKACTSEDKKAIMLEDDNADYLQLALNGAHQIQKNLYWTFCLQDEAKSDFCILRNNLPAFPEDPKEVPDFCGSSCRTQQAQLITQIAKDAGSKTKIYDPKSCPNIDVSSFKMNSVTLKAFGAKESTLVVEENDDNDIPGTGYEFDIYTSDAIKAVASKTKAEDATASGSAAASASATGGAGVNAVSILGAGVAAMAAIFMC</sequence>
<feature type="signal peptide" evidence="1">
    <location>
        <begin position="1"/>
        <end position="19"/>
    </location>
</feature>
<evidence type="ECO:0000256" key="1">
    <source>
        <dbReference type="SAM" id="SignalP"/>
    </source>
</evidence>
<dbReference type="Proteomes" id="UP000018144">
    <property type="component" value="Unassembled WGS sequence"/>
</dbReference>
<keyword evidence="1" id="KW-0732">Signal</keyword>
<name>U4LUH6_PYROM</name>
<keyword evidence="3" id="KW-1185">Reference proteome</keyword>
<dbReference type="OrthoDB" id="5985073at2759"/>
<protein>
    <submittedName>
        <fullName evidence="2">Uncharacterized protein</fullName>
    </submittedName>
</protein>
<feature type="chain" id="PRO_5004652392" evidence="1">
    <location>
        <begin position="20"/>
        <end position="296"/>
    </location>
</feature>
<gene>
    <name evidence="2" type="ORF">PCON_11189</name>
</gene>
<proteinExistence type="predicted"/>
<organism evidence="2 3">
    <name type="scientific">Pyronema omphalodes (strain CBS 100304)</name>
    <name type="common">Pyronema confluens</name>
    <dbReference type="NCBI Taxonomy" id="1076935"/>
    <lineage>
        <taxon>Eukaryota</taxon>
        <taxon>Fungi</taxon>
        <taxon>Dikarya</taxon>
        <taxon>Ascomycota</taxon>
        <taxon>Pezizomycotina</taxon>
        <taxon>Pezizomycetes</taxon>
        <taxon>Pezizales</taxon>
        <taxon>Pyronemataceae</taxon>
        <taxon>Pyronema</taxon>
    </lineage>
</organism>
<dbReference type="EMBL" id="HF935629">
    <property type="protein sequence ID" value="CCX31666.2"/>
    <property type="molecule type" value="Genomic_DNA"/>
</dbReference>
<dbReference type="OMA" id="CKSSCRT"/>
<evidence type="ECO:0000313" key="2">
    <source>
        <dbReference type="EMBL" id="CCX31666.2"/>
    </source>
</evidence>
<evidence type="ECO:0000313" key="3">
    <source>
        <dbReference type="Proteomes" id="UP000018144"/>
    </source>
</evidence>